<gene>
    <name evidence="13" type="ORF">MMAD_18880</name>
</gene>
<evidence type="ECO:0000256" key="7">
    <source>
        <dbReference type="ARBA" id="ARBA00023141"/>
    </source>
</evidence>
<dbReference type="InterPro" id="IPR006218">
    <property type="entry name" value="DAHP1/KDSA"/>
</dbReference>
<evidence type="ECO:0000256" key="1">
    <source>
        <dbReference type="ARBA" id="ARBA00003726"/>
    </source>
</evidence>
<evidence type="ECO:0000313" key="14">
    <source>
        <dbReference type="Proteomes" id="UP000466517"/>
    </source>
</evidence>
<keyword evidence="14" id="KW-1185">Reference proteome</keyword>
<evidence type="ECO:0000256" key="5">
    <source>
        <dbReference type="ARBA" id="ARBA00022605"/>
    </source>
</evidence>
<keyword evidence="5" id="KW-0028">Amino-acid biosynthesis</keyword>
<proteinExistence type="inferred from homology"/>
<evidence type="ECO:0000256" key="6">
    <source>
        <dbReference type="ARBA" id="ARBA00022679"/>
    </source>
</evidence>
<dbReference type="InterPro" id="IPR006219">
    <property type="entry name" value="DAHP_synth_1"/>
</dbReference>
<evidence type="ECO:0000259" key="12">
    <source>
        <dbReference type="Pfam" id="PF00793"/>
    </source>
</evidence>
<evidence type="ECO:0000256" key="4">
    <source>
        <dbReference type="ARBA" id="ARBA00012694"/>
    </source>
</evidence>
<comment type="catalytic activity">
    <reaction evidence="11">
        <text>D-erythrose 4-phosphate + phosphoenolpyruvate + H2O = 7-phospho-2-dehydro-3-deoxy-D-arabino-heptonate + phosphate</text>
        <dbReference type="Rhea" id="RHEA:14717"/>
        <dbReference type="ChEBI" id="CHEBI:15377"/>
        <dbReference type="ChEBI" id="CHEBI:16897"/>
        <dbReference type="ChEBI" id="CHEBI:43474"/>
        <dbReference type="ChEBI" id="CHEBI:58394"/>
        <dbReference type="ChEBI" id="CHEBI:58702"/>
        <dbReference type="EC" id="2.5.1.54"/>
    </reaction>
</comment>
<dbReference type="GO" id="GO:0009423">
    <property type="term" value="P:chorismate biosynthetic process"/>
    <property type="evidence" value="ECO:0007669"/>
    <property type="project" value="UniProtKB-UniPathway"/>
</dbReference>
<evidence type="ECO:0000256" key="9">
    <source>
        <dbReference type="ARBA" id="ARBA00031349"/>
    </source>
</evidence>
<dbReference type="InterPro" id="IPR013785">
    <property type="entry name" value="Aldolase_TIM"/>
</dbReference>
<evidence type="ECO:0000256" key="10">
    <source>
        <dbReference type="ARBA" id="ARBA00032193"/>
    </source>
</evidence>
<evidence type="ECO:0000256" key="8">
    <source>
        <dbReference type="ARBA" id="ARBA00031111"/>
    </source>
</evidence>
<keyword evidence="6" id="KW-0808">Transferase</keyword>
<organism evidence="13 14">
    <name type="scientific">Mycolicibacterium madagascariense</name>
    <dbReference type="NCBI Taxonomy" id="212765"/>
    <lineage>
        <taxon>Bacteria</taxon>
        <taxon>Bacillati</taxon>
        <taxon>Actinomycetota</taxon>
        <taxon>Actinomycetes</taxon>
        <taxon>Mycobacteriales</taxon>
        <taxon>Mycobacteriaceae</taxon>
        <taxon>Mycolicibacterium</taxon>
    </lineage>
</organism>
<dbReference type="EMBL" id="AP022610">
    <property type="protein sequence ID" value="BBZ27593.1"/>
    <property type="molecule type" value="Genomic_DNA"/>
</dbReference>
<sequence>MHDPVAAMDYARRLAPLAEAHADRLKIVMRVYFEKPRTTVGWKGLINDPGMDGSFDVERGLRTARRLLLDIGALGLAVGCEFLEPTSPQYIADTVAWGAIGARTTESQVHRQLASGLSMPVGFKNGTDGSVGVAIDGVTAAAAGHVFFGIDDQGRGTAVRTAGNPDCHVILRGGSTGPNHDPASVAAAVGRLSAAGLPGRLVVDCSHANSGKDHRRQADVADQLAARIAAGERGIAGLMLESFLVAGSQPLGGELRYGQSVTDECMDLATTADVIGRLSDARGRRPFIRTVCG</sequence>
<comment type="function">
    <text evidence="1">Stereospecific condensation of phosphoenolpyruvate (PEP) and D-erythrose-4-phosphate (E4P) giving rise to 3-deoxy-D-arabino-heptulosonate-7-phosphate (DAHP).</text>
</comment>
<dbReference type="GO" id="GO:0005737">
    <property type="term" value="C:cytoplasm"/>
    <property type="evidence" value="ECO:0007669"/>
    <property type="project" value="TreeGrafter"/>
</dbReference>
<dbReference type="NCBIfam" id="NF009395">
    <property type="entry name" value="PRK12755.1"/>
    <property type="match status" value="1"/>
</dbReference>
<feature type="domain" description="DAHP synthetase I/KDSA" evidence="12">
    <location>
        <begin position="2"/>
        <end position="271"/>
    </location>
</feature>
<dbReference type="PANTHER" id="PTHR21225">
    <property type="entry name" value="PHOSPHO-2-DEHYDRO-3-DEOXYHEPTONATE ALDOLASE DAHP SYNTHETASE"/>
    <property type="match status" value="1"/>
</dbReference>
<dbReference type="SUPFAM" id="SSF51569">
    <property type="entry name" value="Aldolase"/>
    <property type="match status" value="1"/>
</dbReference>
<dbReference type="Proteomes" id="UP000466517">
    <property type="component" value="Chromosome"/>
</dbReference>
<evidence type="ECO:0000256" key="11">
    <source>
        <dbReference type="ARBA" id="ARBA00047508"/>
    </source>
</evidence>
<evidence type="ECO:0000256" key="3">
    <source>
        <dbReference type="ARBA" id="ARBA00007985"/>
    </source>
</evidence>
<protein>
    <recommendedName>
        <fullName evidence="4">3-deoxy-7-phosphoheptulonate synthase</fullName>
        <ecNumber evidence="4">2.5.1.54</ecNumber>
    </recommendedName>
    <alternativeName>
        <fullName evidence="10">3-deoxy-D-arabino-heptulosonate 7-phosphate synthase</fullName>
    </alternativeName>
    <alternativeName>
        <fullName evidence="9">DAHP synthase</fullName>
    </alternativeName>
    <alternativeName>
        <fullName evidence="8">Phospho-2-keto-3-deoxyheptonate aldolase</fullName>
    </alternativeName>
</protein>
<dbReference type="NCBIfam" id="TIGR00034">
    <property type="entry name" value="aroFGH"/>
    <property type="match status" value="1"/>
</dbReference>
<reference evidence="13 14" key="1">
    <citation type="journal article" date="2019" name="Emerg. Microbes Infect.">
        <title>Comprehensive subspecies identification of 175 nontuberculous mycobacteria species based on 7547 genomic profiles.</title>
        <authorList>
            <person name="Matsumoto Y."/>
            <person name="Kinjo T."/>
            <person name="Motooka D."/>
            <person name="Nabeya D."/>
            <person name="Jung N."/>
            <person name="Uechi K."/>
            <person name="Horii T."/>
            <person name="Iida T."/>
            <person name="Fujita J."/>
            <person name="Nakamura S."/>
        </authorList>
    </citation>
    <scope>NUCLEOTIDE SEQUENCE [LARGE SCALE GENOMIC DNA]</scope>
    <source>
        <strain evidence="13 14">JCM 13574</strain>
    </source>
</reference>
<dbReference type="GO" id="GO:0003849">
    <property type="term" value="F:3-deoxy-7-phosphoheptulonate synthase activity"/>
    <property type="evidence" value="ECO:0007669"/>
    <property type="project" value="UniProtKB-EC"/>
</dbReference>
<dbReference type="PANTHER" id="PTHR21225:SF12">
    <property type="entry name" value="PHOSPHO-2-DEHYDRO-3-DEOXYHEPTONATE ALDOLASE, TYROSINE-INHIBITED"/>
    <property type="match status" value="1"/>
</dbReference>
<dbReference type="EC" id="2.5.1.54" evidence="4"/>
<comment type="similarity">
    <text evidence="3">Belongs to the class-I DAHP synthase family.</text>
</comment>
<evidence type="ECO:0000313" key="13">
    <source>
        <dbReference type="EMBL" id="BBZ27593.1"/>
    </source>
</evidence>
<keyword evidence="7" id="KW-0057">Aromatic amino acid biosynthesis</keyword>
<dbReference type="UniPathway" id="UPA00053">
    <property type="reaction ID" value="UER00084"/>
</dbReference>
<accession>A0A7I7XEA4</accession>
<name>A0A7I7XEA4_9MYCO</name>
<dbReference type="KEGG" id="mmag:MMAD_18880"/>
<evidence type="ECO:0000256" key="2">
    <source>
        <dbReference type="ARBA" id="ARBA00004688"/>
    </source>
</evidence>
<dbReference type="Pfam" id="PF00793">
    <property type="entry name" value="DAHP_synth_1"/>
    <property type="match status" value="1"/>
</dbReference>
<dbReference type="AlphaFoldDB" id="A0A7I7XEA4"/>
<dbReference type="GO" id="GO:0008652">
    <property type="term" value="P:amino acid biosynthetic process"/>
    <property type="evidence" value="ECO:0007669"/>
    <property type="project" value="UniProtKB-KW"/>
</dbReference>
<comment type="pathway">
    <text evidence="2">Metabolic intermediate biosynthesis; chorismate biosynthesis; chorismate from D-erythrose 4-phosphate and phosphoenolpyruvate: step 1/7.</text>
</comment>
<dbReference type="Gene3D" id="3.20.20.70">
    <property type="entry name" value="Aldolase class I"/>
    <property type="match status" value="1"/>
</dbReference>
<dbReference type="GO" id="GO:0009073">
    <property type="term" value="P:aromatic amino acid family biosynthetic process"/>
    <property type="evidence" value="ECO:0007669"/>
    <property type="project" value="UniProtKB-KW"/>
</dbReference>